<dbReference type="EMBL" id="PGOL01000684">
    <property type="protein sequence ID" value="PKI66190.1"/>
    <property type="molecule type" value="Genomic_DNA"/>
</dbReference>
<organism evidence="1 2">
    <name type="scientific">Punica granatum</name>
    <name type="common">Pomegranate</name>
    <dbReference type="NCBI Taxonomy" id="22663"/>
    <lineage>
        <taxon>Eukaryota</taxon>
        <taxon>Viridiplantae</taxon>
        <taxon>Streptophyta</taxon>
        <taxon>Embryophyta</taxon>
        <taxon>Tracheophyta</taxon>
        <taxon>Spermatophyta</taxon>
        <taxon>Magnoliopsida</taxon>
        <taxon>eudicotyledons</taxon>
        <taxon>Gunneridae</taxon>
        <taxon>Pentapetalae</taxon>
        <taxon>rosids</taxon>
        <taxon>malvids</taxon>
        <taxon>Myrtales</taxon>
        <taxon>Lythraceae</taxon>
        <taxon>Punica</taxon>
    </lineage>
</organism>
<accession>A0A2I0KD79</accession>
<sequence length="123" mass="12913">MATSGRTLTRDAPVYVACRGRAIASFNRGCPSVRHLDSRMMIELVAGLGELPPSCGWPASSSSLSDLSVIEPSVDEVDHVVPEYTPFAFCGGSVKSSCVGGFCRGAGRRPSKASFTKKTGKSV</sequence>
<evidence type="ECO:0000313" key="1">
    <source>
        <dbReference type="EMBL" id="PKI66190.1"/>
    </source>
</evidence>
<dbReference type="AlphaFoldDB" id="A0A2I0KD79"/>
<proteinExistence type="predicted"/>
<comment type="caution">
    <text evidence="1">The sequence shown here is derived from an EMBL/GenBank/DDBJ whole genome shotgun (WGS) entry which is preliminary data.</text>
</comment>
<reference evidence="1 2" key="1">
    <citation type="submission" date="2017-11" db="EMBL/GenBank/DDBJ databases">
        <title>De-novo sequencing of pomegranate (Punica granatum L.) genome.</title>
        <authorList>
            <person name="Akparov Z."/>
            <person name="Amiraslanov A."/>
            <person name="Hajiyeva S."/>
            <person name="Abbasov M."/>
            <person name="Kaur K."/>
            <person name="Hamwieh A."/>
            <person name="Solovyev V."/>
            <person name="Salamov A."/>
            <person name="Braich B."/>
            <person name="Kosarev P."/>
            <person name="Mahmoud A."/>
            <person name="Hajiyev E."/>
            <person name="Babayeva S."/>
            <person name="Izzatullayeva V."/>
            <person name="Mammadov A."/>
            <person name="Mammadov A."/>
            <person name="Sharifova S."/>
            <person name="Ojaghi J."/>
            <person name="Eynullazada K."/>
            <person name="Bayramov B."/>
            <person name="Abdulazimova A."/>
            <person name="Shahmuradov I."/>
        </authorList>
    </citation>
    <scope>NUCLEOTIDE SEQUENCE [LARGE SCALE GENOMIC DNA]</scope>
    <source>
        <strain evidence="2">cv. AG2017</strain>
        <tissue evidence="1">Leaf</tissue>
    </source>
</reference>
<evidence type="ECO:0000313" key="2">
    <source>
        <dbReference type="Proteomes" id="UP000233551"/>
    </source>
</evidence>
<dbReference type="Proteomes" id="UP000233551">
    <property type="component" value="Unassembled WGS sequence"/>
</dbReference>
<keyword evidence="2" id="KW-1185">Reference proteome</keyword>
<protein>
    <submittedName>
        <fullName evidence="1">Uncharacterized protein</fullName>
    </submittedName>
</protein>
<gene>
    <name evidence="1" type="ORF">CRG98_013443</name>
</gene>
<name>A0A2I0KD79_PUNGR</name>